<dbReference type="Pfam" id="PF00440">
    <property type="entry name" value="TetR_N"/>
    <property type="match status" value="1"/>
</dbReference>
<dbReference type="PANTHER" id="PTHR30055">
    <property type="entry name" value="HTH-TYPE TRANSCRIPTIONAL REGULATOR RUTR"/>
    <property type="match status" value="1"/>
</dbReference>
<feature type="DNA-binding region" description="H-T-H motif" evidence="5">
    <location>
        <begin position="18"/>
        <end position="37"/>
    </location>
</feature>
<dbReference type="SUPFAM" id="SSF46689">
    <property type="entry name" value="Homeodomain-like"/>
    <property type="match status" value="1"/>
</dbReference>
<dbReference type="EMBL" id="CADCVK010000367">
    <property type="protein sequence ID" value="CAA9499114.1"/>
    <property type="molecule type" value="Genomic_DNA"/>
</dbReference>
<keyword evidence="4" id="KW-0804">Transcription</keyword>
<dbReference type="SUPFAM" id="SSF48498">
    <property type="entry name" value="Tetracyclin repressor-like, C-terminal domain"/>
    <property type="match status" value="1"/>
</dbReference>
<keyword evidence="2" id="KW-0805">Transcription regulation</keyword>
<dbReference type="PANTHER" id="PTHR30055:SF234">
    <property type="entry name" value="HTH-TYPE TRANSCRIPTIONAL REGULATOR BETI"/>
    <property type="match status" value="1"/>
</dbReference>
<gene>
    <name evidence="7" type="ORF">AVDCRST_MAG12-2565</name>
</gene>
<dbReference type="PROSITE" id="PS50977">
    <property type="entry name" value="HTH_TETR_2"/>
    <property type="match status" value="1"/>
</dbReference>
<sequence length="192" mass="20409">MIDAALQIIGEEGYRAMTTTRIEEVAGVSRGLVGYHFGSMRGLTEAVVRHVGDLFVRDVIAPQAAHQGAGIAGVLALIRGYLGQLGRDPRPSRAMLILIVESFASQPDLRDVVRGLNEGLRDSLRDQLLRGQKDGSVRPDVDPKAESVVLVGVLRGIAVQWLADPGGVDLGRATDGAVDVAARAYAVHRPTA</sequence>
<organism evidence="7">
    <name type="scientific">uncultured Rubrobacteraceae bacterium</name>
    <dbReference type="NCBI Taxonomy" id="349277"/>
    <lineage>
        <taxon>Bacteria</taxon>
        <taxon>Bacillati</taxon>
        <taxon>Actinomycetota</taxon>
        <taxon>Rubrobacteria</taxon>
        <taxon>Rubrobacterales</taxon>
        <taxon>Rubrobacteraceae</taxon>
        <taxon>environmental samples</taxon>
    </lineage>
</organism>
<dbReference type="PRINTS" id="PR00455">
    <property type="entry name" value="HTHTETR"/>
</dbReference>
<evidence type="ECO:0000256" key="1">
    <source>
        <dbReference type="ARBA" id="ARBA00022491"/>
    </source>
</evidence>
<keyword evidence="3 5" id="KW-0238">DNA-binding</keyword>
<evidence type="ECO:0000259" key="6">
    <source>
        <dbReference type="PROSITE" id="PS50977"/>
    </source>
</evidence>
<accession>A0A6J4SHE1</accession>
<dbReference type="InterPro" id="IPR050109">
    <property type="entry name" value="HTH-type_TetR-like_transc_reg"/>
</dbReference>
<evidence type="ECO:0000313" key="7">
    <source>
        <dbReference type="EMBL" id="CAA9499114.1"/>
    </source>
</evidence>
<feature type="domain" description="HTH tetR-type" evidence="6">
    <location>
        <begin position="1"/>
        <end position="55"/>
    </location>
</feature>
<dbReference type="InterPro" id="IPR039538">
    <property type="entry name" value="BetI_C"/>
</dbReference>
<dbReference type="InterPro" id="IPR001647">
    <property type="entry name" value="HTH_TetR"/>
</dbReference>
<dbReference type="InterPro" id="IPR009057">
    <property type="entry name" value="Homeodomain-like_sf"/>
</dbReference>
<dbReference type="Pfam" id="PF13977">
    <property type="entry name" value="TetR_C_6"/>
    <property type="match status" value="1"/>
</dbReference>
<evidence type="ECO:0000256" key="5">
    <source>
        <dbReference type="PROSITE-ProRule" id="PRU00335"/>
    </source>
</evidence>
<dbReference type="GO" id="GO:0003700">
    <property type="term" value="F:DNA-binding transcription factor activity"/>
    <property type="evidence" value="ECO:0007669"/>
    <property type="project" value="TreeGrafter"/>
</dbReference>
<dbReference type="InterPro" id="IPR036271">
    <property type="entry name" value="Tet_transcr_reg_TetR-rel_C_sf"/>
</dbReference>
<dbReference type="AlphaFoldDB" id="A0A6J4SHE1"/>
<protein>
    <recommendedName>
        <fullName evidence="6">HTH tetR-type domain-containing protein</fullName>
    </recommendedName>
</protein>
<evidence type="ECO:0000256" key="2">
    <source>
        <dbReference type="ARBA" id="ARBA00023015"/>
    </source>
</evidence>
<proteinExistence type="predicted"/>
<dbReference type="Gene3D" id="1.10.357.10">
    <property type="entry name" value="Tetracycline Repressor, domain 2"/>
    <property type="match status" value="1"/>
</dbReference>
<keyword evidence="1" id="KW-0678">Repressor</keyword>
<name>A0A6J4SHE1_9ACTN</name>
<dbReference type="GO" id="GO:0000976">
    <property type="term" value="F:transcription cis-regulatory region binding"/>
    <property type="evidence" value="ECO:0007669"/>
    <property type="project" value="TreeGrafter"/>
</dbReference>
<evidence type="ECO:0000256" key="3">
    <source>
        <dbReference type="ARBA" id="ARBA00023125"/>
    </source>
</evidence>
<reference evidence="7" key="1">
    <citation type="submission" date="2020-02" db="EMBL/GenBank/DDBJ databases">
        <authorList>
            <person name="Meier V. D."/>
        </authorList>
    </citation>
    <scope>NUCLEOTIDE SEQUENCE</scope>
    <source>
        <strain evidence="7">AVDCRST_MAG12</strain>
    </source>
</reference>
<evidence type="ECO:0000256" key="4">
    <source>
        <dbReference type="ARBA" id="ARBA00023163"/>
    </source>
</evidence>